<gene>
    <name evidence="9" type="ORF">SAMN04487865_101123</name>
</gene>
<comment type="similarity">
    <text evidence="3">Belongs to the flagella basal body rod proteins family.</text>
</comment>
<proteinExistence type="inferred from homology"/>
<accession>A0A662ZBS9</accession>
<evidence type="ECO:0000259" key="7">
    <source>
        <dbReference type="Pfam" id="PF06429"/>
    </source>
</evidence>
<dbReference type="PROSITE" id="PS00588">
    <property type="entry name" value="FLAGELLA_BB_ROD"/>
    <property type="match status" value="1"/>
</dbReference>
<evidence type="ECO:0000256" key="6">
    <source>
        <dbReference type="ARBA" id="ARBA00023143"/>
    </source>
</evidence>
<keyword evidence="9" id="KW-0969">Cilium</keyword>
<dbReference type="InterPro" id="IPR019776">
    <property type="entry name" value="Flagellar_basal_body_rod_CS"/>
</dbReference>
<dbReference type="InterPro" id="IPR010930">
    <property type="entry name" value="Flg_bb/hook_C_dom"/>
</dbReference>
<dbReference type="Pfam" id="PF22638">
    <property type="entry name" value="FlgK_D1"/>
    <property type="match status" value="1"/>
</dbReference>
<evidence type="ECO:0000256" key="4">
    <source>
        <dbReference type="ARBA" id="ARBA00016244"/>
    </source>
</evidence>
<dbReference type="PRINTS" id="PR01005">
    <property type="entry name" value="FLGHOOKAP1"/>
</dbReference>
<dbReference type="GO" id="GO:0044780">
    <property type="term" value="P:bacterial-type flagellum assembly"/>
    <property type="evidence" value="ECO:0007669"/>
    <property type="project" value="InterPro"/>
</dbReference>
<keyword evidence="9" id="KW-0966">Cell projection</keyword>
<evidence type="ECO:0000259" key="8">
    <source>
        <dbReference type="Pfam" id="PF22638"/>
    </source>
</evidence>
<feature type="domain" description="Flagellar basal-body/hook protein C-terminal" evidence="7">
    <location>
        <begin position="657"/>
        <end position="695"/>
    </location>
</feature>
<dbReference type="GO" id="GO:0009424">
    <property type="term" value="C:bacterial-type flagellum hook"/>
    <property type="evidence" value="ECO:0007669"/>
    <property type="project" value="InterPro"/>
</dbReference>
<organism evidence="9 10">
    <name type="scientific">Succinivibrio dextrinosolvens</name>
    <dbReference type="NCBI Taxonomy" id="83771"/>
    <lineage>
        <taxon>Bacteria</taxon>
        <taxon>Pseudomonadati</taxon>
        <taxon>Pseudomonadota</taxon>
        <taxon>Gammaproteobacteria</taxon>
        <taxon>Aeromonadales</taxon>
        <taxon>Succinivibrionaceae</taxon>
        <taxon>Succinivibrio</taxon>
    </lineage>
</organism>
<dbReference type="RefSeq" id="WP_074839919.1">
    <property type="nucleotide sequence ID" value="NZ_CP047056.1"/>
</dbReference>
<comment type="subcellular location">
    <subcellularLocation>
        <location evidence="1">Bacterial flagellum</location>
    </subcellularLocation>
    <subcellularLocation>
        <location evidence="2">Secreted</location>
    </subcellularLocation>
</comment>
<evidence type="ECO:0000313" key="10">
    <source>
        <dbReference type="Proteomes" id="UP000243374"/>
    </source>
</evidence>
<dbReference type="EMBL" id="FOSF01000011">
    <property type="protein sequence ID" value="SFJ97624.1"/>
    <property type="molecule type" value="Genomic_DNA"/>
</dbReference>
<dbReference type="AlphaFoldDB" id="A0A662ZBS9"/>
<dbReference type="PANTHER" id="PTHR30033:SF1">
    <property type="entry name" value="FLAGELLAR HOOK-ASSOCIATED PROTEIN 1"/>
    <property type="match status" value="1"/>
</dbReference>
<evidence type="ECO:0000313" key="9">
    <source>
        <dbReference type="EMBL" id="SFJ97624.1"/>
    </source>
</evidence>
<dbReference type="GO" id="GO:0005198">
    <property type="term" value="F:structural molecule activity"/>
    <property type="evidence" value="ECO:0007669"/>
    <property type="project" value="InterPro"/>
</dbReference>
<dbReference type="NCBIfam" id="TIGR02492">
    <property type="entry name" value="flgK_ends"/>
    <property type="match status" value="1"/>
</dbReference>
<keyword evidence="9" id="KW-0282">Flagellum</keyword>
<evidence type="ECO:0000256" key="2">
    <source>
        <dbReference type="ARBA" id="ARBA00004613"/>
    </source>
</evidence>
<feature type="domain" description="Flagellar hook-associated protein FlgK helical" evidence="8">
    <location>
        <begin position="87"/>
        <end position="329"/>
    </location>
</feature>
<evidence type="ECO:0000256" key="5">
    <source>
        <dbReference type="ARBA" id="ARBA00022525"/>
    </source>
</evidence>
<keyword evidence="6" id="KW-0975">Bacterial flagellum</keyword>
<evidence type="ECO:0000256" key="1">
    <source>
        <dbReference type="ARBA" id="ARBA00004365"/>
    </source>
</evidence>
<dbReference type="OrthoDB" id="9802553at2"/>
<sequence length="698" mass="75688">MGSTDLIITGKYGVLNQQKLLNATSNNINNVNTVGFIRKETQTYTSCVDWGVGATYTRRIYDQYVQRQMYSDCSDYNYYKAYAEGLDTTDRLLSDENMSVANSISDFFDELSTAASLPTSTANRQATMAKLETVVNRFHTANESMFDSLNDVNNRIHDDVTEINALTRSIANINYEIRSMALSDNHVNNEIYLQMLDERDRLTGELSKLMSVKVVEQDDGTYEIYMSTGMLLANGDSYGKLSDELDSYDSTKRHIYLSYENTEDSSRNIASVQLTIDSIGGSLGGYLNSSKDIRDTMRELGKLAVSFADAVNTQNKAGFTLEDVAGEDLLKIENVQGVSSDTSVGVTCNFVEGKGENVQAYDFELIFMDGSYAIYQRGGDDKRIDITSSAVITDGATSTTITFQDSAGDDLYGVSFTIGKTVASMTASGEPRRVFYVKPTMLSASTVSTLVSKPEDFAFASAVRTRTASNNYGNAVISLTSCTQTGAAYGVSVDTTTKKPVFNTNAPNLIRVDAGGNYLVYYADTAGNETLLGRAPSSCNGVNIFSNTYASDGAGGYLTTMLSDPGYEVTVAGTVKENDEFYVEINSGGQADNSNANALTALRSEGLTRTTGSSKITTLNEGYANILAKIGSASNSAKTNTEAAEAKYEQTVKMFESNSGVNLDEEATNLLMFQQSYQACAKIIEASQTIFNALIAAF</sequence>
<dbReference type="Pfam" id="PF06429">
    <property type="entry name" value="Flg_bbr_C"/>
    <property type="match status" value="1"/>
</dbReference>
<keyword evidence="5" id="KW-0964">Secreted</keyword>
<dbReference type="GO" id="GO:0005576">
    <property type="term" value="C:extracellular region"/>
    <property type="evidence" value="ECO:0007669"/>
    <property type="project" value="UniProtKB-SubCell"/>
</dbReference>
<dbReference type="PANTHER" id="PTHR30033">
    <property type="entry name" value="FLAGELLAR HOOK-ASSOCIATED PROTEIN 1"/>
    <property type="match status" value="1"/>
</dbReference>
<name>A0A662ZBS9_9GAMM</name>
<evidence type="ECO:0000256" key="3">
    <source>
        <dbReference type="ARBA" id="ARBA00009677"/>
    </source>
</evidence>
<dbReference type="InterPro" id="IPR002371">
    <property type="entry name" value="FlgK"/>
</dbReference>
<dbReference type="InterPro" id="IPR053927">
    <property type="entry name" value="FlgK_helical"/>
</dbReference>
<dbReference type="SUPFAM" id="SSF64518">
    <property type="entry name" value="Phase 1 flagellin"/>
    <property type="match status" value="2"/>
</dbReference>
<protein>
    <recommendedName>
        <fullName evidence="4">Flagellar hook-associated protein 1</fullName>
    </recommendedName>
</protein>
<keyword evidence="10" id="KW-1185">Reference proteome</keyword>
<dbReference type="Proteomes" id="UP000243374">
    <property type="component" value="Unassembled WGS sequence"/>
</dbReference>
<reference evidence="9 10" key="1">
    <citation type="submission" date="2016-10" db="EMBL/GenBank/DDBJ databases">
        <authorList>
            <person name="Varghese N."/>
            <person name="Submissions S."/>
        </authorList>
    </citation>
    <scope>NUCLEOTIDE SEQUENCE [LARGE SCALE GENOMIC DNA]</scope>
    <source>
        <strain evidence="9 10">22B</strain>
    </source>
</reference>